<evidence type="ECO:0000313" key="1">
    <source>
        <dbReference type="EMBL" id="CDG99188.1"/>
    </source>
</evidence>
<dbReference type="Proteomes" id="UP000028511">
    <property type="component" value="Unassembled WGS sequence"/>
</dbReference>
<gene>
    <name evidence="1" type="ORF">XBP1_750005</name>
</gene>
<name>A0A077NKX9_XENBV</name>
<reference evidence="1" key="1">
    <citation type="submission" date="2013-07" db="EMBL/GenBank/DDBJ databases">
        <title>Sub-species coevolution in mutualistic symbiosis.</title>
        <authorList>
            <person name="Murfin K."/>
            <person name="Klassen J."/>
            <person name="Lee M."/>
            <person name="Forst S."/>
            <person name="Stock P."/>
            <person name="Goodrich-Blair H."/>
        </authorList>
    </citation>
    <scope>NUCLEOTIDE SEQUENCE [LARGE SCALE GENOMIC DNA]</scope>
    <source>
        <strain evidence="1">Puntauvense</strain>
    </source>
</reference>
<dbReference type="RefSeq" id="WP_038214079.1">
    <property type="nucleotide sequence ID" value="NZ_CAWLWN010000071.1"/>
</dbReference>
<dbReference type="AlphaFoldDB" id="A0A077NKX9"/>
<sequence length="66" mass="7498">MNNLNANLSGLIKHHEKAVELFCLFTNLTFEGDSSESLVRLMTANLRESTEELKFRLTLLLEGEKS</sequence>
<evidence type="ECO:0000313" key="2">
    <source>
        <dbReference type="Proteomes" id="UP000028511"/>
    </source>
</evidence>
<organism evidence="1 2">
    <name type="scientific">Xenorhabdus bovienii str. puntauvense</name>
    <dbReference type="NCBI Taxonomy" id="1398201"/>
    <lineage>
        <taxon>Bacteria</taxon>
        <taxon>Pseudomonadati</taxon>
        <taxon>Pseudomonadota</taxon>
        <taxon>Gammaproteobacteria</taxon>
        <taxon>Enterobacterales</taxon>
        <taxon>Morganellaceae</taxon>
        <taxon>Xenorhabdus</taxon>
    </lineage>
</organism>
<comment type="caution">
    <text evidence="1">The sequence shown here is derived from an EMBL/GenBank/DDBJ whole genome shotgun (WGS) entry which is preliminary data.</text>
</comment>
<dbReference type="EMBL" id="CBSW010000282">
    <property type="protein sequence ID" value="CDG99188.1"/>
    <property type="molecule type" value="Genomic_DNA"/>
</dbReference>
<proteinExistence type="predicted"/>
<protein>
    <submittedName>
        <fullName evidence="1">Uncharacterized protein</fullName>
    </submittedName>
</protein>
<accession>A0A077NKX9</accession>
<dbReference type="HOGENOM" id="CLU_2830307_0_0_6"/>